<dbReference type="STRING" id="1802312.A3C06_00560"/>
<protein>
    <recommendedName>
        <fullName evidence="3">Toxin YoeB</fullName>
    </recommendedName>
</protein>
<dbReference type="Proteomes" id="UP000177565">
    <property type="component" value="Unassembled WGS sequence"/>
</dbReference>
<dbReference type="Gene3D" id="3.30.2310.20">
    <property type="entry name" value="RelE-like"/>
    <property type="match status" value="1"/>
</dbReference>
<comment type="caution">
    <text evidence="1">The sequence shown here is derived from an EMBL/GenBank/DDBJ whole genome shotgun (WGS) entry which is preliminary data.</text>
</comment>
<dbReference type="AlphaFoldDB" id="A0A1G2MVQ5"/>
<reference evidence="1 2" key="1">
    <citation type="journal article" date="2016" name="Nat. Commun.">
        <title>Thousands of microbial genomes shed light on interconnected biogeochemical processes in an aquifer system.</title>
        <authorList>
            <person name="Anantharaman K."/>
            <person name="Brown C.T."/>
            <person name="Hug L.A."/>
            <person name="Sharon I."/>
            <person name="Castelle C.J."/>
            <person name="Probst A.J."/>
            <person name="Thomas B.C."/>
            <person name="Singh A."/>
            <person name="Wilkins M.J."/>
            <person name="Karaoz U."/>
            <person name="Brodie E.L."/>
            <person name="Williams K.H."/>
            <person name="Hubbard S.S."/>
            <person name="Banfield J.F."/>
        </authorList>
    </citation>
    <scope>NUCLEOTIDE SEQUENCE [LARGE SCALE GENOMIC DNA]</scope>
</reference>
<dbReference type="SUPFAM" id="SSF143011">
    <property type="entry name" value="RelE-like"/>
    <property type="match status" value="1"/>
</dbReference>
<organism evidence="1 2">
    <name type="scientific">Candidatus Taylorbacteria bacterium RIFCSPHIGHO2_02_FULL_46_13</name>
    <dbReference type="NCBI Taxonomy" id="1802312"/>
    <lineage>
        <taxon>Bacteria</taxon>
        <taxon>Candidatus Tayloriibacteriota</taxon>
    </lineage>
</organism>
<sequence>MRTIPLHSELVAYLRTRKLERKFDKQKRLLEENPFHPGLHVELLHPKHLRLFSFRIDKKYRAIFIFIDQETIEVIDVNNHYR</sequence>
<gene>
    <name evidence="1" type="ORF">A3C06_00560</name>
</gene>
<accession>A0A1G2MVQ5</accession>
<evidence type="ECO:0008006" key="3">
    <source>
        <dbReference type="Google" id="ProtNLM"/>
    </source>
</evidence>
<dbReference type="EMBL" id="MHRQ01000006">
    <property type="protein sequence ID" value="OHA27329.1"/>
    <property type="molecule type" value="Genomic_DNA"/>
</dbReference>
<proteinExistence type="predicted"/>
<evidence type="ECO:0000313" key="1">
    <source>
        <dbReference type="EMBL" id="OHA27329.1"/>
    </source>
</evidence>
<name>A0A1G2MVQ5_9BACT</name>
<evidence type="ECO:0000313" key="2">
    <source>
        <dbReference type="Proteomes" id="UP000177565"/>
    </source>
</evidence>
<dbReference type="InterPro" id="IPR035093">
    <property type="entry name" value="RelE/ParE_toxin_dom_sf"/>
</dbReference>